<feature type="transmembrane region" description="Helical" evidence="8">
    <location>
        <begin position="323"/>
        <end position="348"/>
    </location>
</feature>
<feature type="compositionally biased region" description="Polar residues" evidence="7">
    <location>
        <begin position="1"/>
        <end position="11"/>
    </location>
</feature>
<evidence type="ECO:0000259" key="9">
    <source>
        <dbReference type="PROSITE" id="PS50850"/>
    </source>
</evidence>
<feature type="transmembrane region" description="Helical" evidence="8">
    <location>
        <begin position="451"/>
        <end position="474"/>
    </location>
</feature>
<dbReference type="PANTHER" id="PTHR23501:SF12">
    <property type="entry name" value="MAJOR FACILITATOR SUPERFAMILY (MFS) PROFILE DOMAIN-CONTAINING PROTEIN-RELATED"/>
    <property type="match status" value="1"/>
</dbReference>
<dbReference type="OrthoDB" id="10021397at2759"/>
<dbReference type="GO" id="GO:0005886">
    <property type="term" value="C:plasma membrane"/>
    <property type="evidence" value="ECO:0007669"/>
    <property type="project" value="TreeGrafter"/>
</dbReference>
<comment type="caution">
    <text evidence="10">The sequence shown here is derived from an EMBL/GenBank/DDBJ whole genome shotgun (WGS) entry which is preliminary data.</text>
</comment>
<dbReference type="GO" id="GO:0022857">
    <property type="term" value="F:transmembrane transporter activity"/>
    <property type="evidence" value="ECO:0007669"/>
    <property type="project" value="InterPro"/>
</dbReference>
<feature type="transmembrane region" description="Helical" evidence="8">
    <location>
        <begin position="92"/>
        <end position="110"/>
    </location>
</feature>
<feature type="domain" description="Major facilitator superfamily (MFS) profile" evidence="9">
    <location>
        <begin position="57"/>
        <end position="566"/>
    </location>
</feature>
<dbReference type="PANTHER" id="PTHR23501">
    <property type="entry name" value="MAJOR FACILITATOR SUPERFAMILY"/>
    <property type="match status" value="1"/>
</dbReference>
<feature type="transmembrane region" description="Helical" evidence="8">
    <location>
        <begin position="282"/>
        <end position="303"/>
    </location>
</feature>
<dbReference type="EMBL" id="LVYI01000002">
    <property type="protein sequence ID" value="OAP63939.1"/>
    <property type="molecule type" value="Genomic_DNA"/>
</dbReference>
<dbReference type="Pfam" id="PF07690">
    <property type="entry name" value="MFS_1"/>
    <property type="match status" value="1"/>
</dbReference>
<dbReference type="AlphaFoldDB" id="A0A178ZVY4"/>
<feature type="transmembrane region" description="Helical" evidence="8">
    <location>
        <begin position="251"/>
        <end position="276"/>
    </location>
</feature>
<keyword evidence="4 8" id="KW-0812">Transmembrane</keyword>
<feature type="transmembrane region" description="Helical" evidence="8">
    <location>
        <begin position="387"/>
        <end position="405"/>
    </location>
</feature>
<evidence type="ECO:0000313" key="11">
    <source>
        <dbReference type="Proteomes" id="UP000078343"/>
    </source>
</evidence>
<keyword evidence="11" id="KW-1185">Reference proteome</keyword>
<dbReference type="SUPFAM" id="SSF103473">
    <property type="entry name" value="MFS general substrate transporter"/>
    <property type="match status" value="1"/>
</dbReference>
<dbReference type="InterPro" id="IPR020846">
    <property type="entry name" value="MFS_dom"/>
</dbReference>
<evidence type="ECO:0000256" key="6">
    <source>
        <dbReference type="ARBA" id="ARBA00023136"/>
    </source>
</evidence>
<evidence type="ECO:0000256" key="4">
    <source>
        <dbReference type="ARBA" id="ARBA00022692"/>
    </source>
</evidence>
<feature type="transmembrane region" description="Helical" evidence="8">
    <location>
        <begin position="179"/>
        <end position="199"/>
    </location>
</feature>
<reference evidence="10 11" key="1">
    <citation type="submission" date="2016-04" db="EMBL/GenBank/DDBJ databases">
        <title>Draft genome of Fonsecaea erecta CBS 125763.</title>
        <authorList>
            <person name="Weiss V.A."/>
            <person name="Vicente V.A."/>
            <person name="Raittz R.T."/>
            <person name="Moreno L.F."/>
            <person name="De Souza E.M."/>
            <person name="Pedrosa F.O."/>
            <person name="Steffens M.B."/>
            <person name="Faoro H."/>
            <person name="Tadra-Sfeir M.Z."/>
            <person name="Najafzadeh M.J."/>
            <person name="Felipe M.S."/>
            <person name="Teixeira M."/>
            <person name="Sun J."/>
            <person name="Xi L."/>
            <person name="Gomes R."/>
            <person name="De Azevedo C.M."/>
            <person name="Salgado C.G."/>
            <person name="Da Silva M.B."/>
            <person name="Nascimento M.F."/>
            <person name="Queiroz-Telles F."/>
            <person name="Attili D.S."/>
            <person name="Gorbushina A."/>
        </authorList>
    </citation>
    <scope>NUCLEOTIDE SEQUENCE [LARGE SCALE GENOMIC DNA]</scope>
    <source>
        <strain evidence="10 11">CBS 125763</strain>
    </source>
</reference>
<dbReference type="InterPro" id="IPR036259">
    <property type="entry name" value="MFS_trans_sf"/>
</dbReference>
<comment type="similarity">
    <text evidence="2">Belongs to the major facilitator superfamily. TCR/Tet family.</text>
</comment>
<evidence type="ECO:0000256" key="5">
    <source>
        <dbReference type="ARBA" id="ARBA00022989"/>
    </source>
</evidence>
<dbReference type="GeneID" id="30007336"/>
<accession>A0A178ZVY4</accession>
<evidence type="ECO:0000256" key="3">
    <source>
        <dbReference type="ARBA" id="ARBA00022448"/>
    </source>
</evidence>
<feature type="region of interest" description="Disordered" evidence="7">
    <location>
        <begin position="1"/>
        <end position="30"/>
    </location>
</feature>
<name>A0A178ZVY4_9EURO</name>
<feature type="transmembrane region" description="Helical" evidence="8">
    <location>
        <begin position="122"/>
        <end position="141"/>
    </location>
</feature>
<evidence type="ECO:0000256" key="1">
    <source>
        <dbReference type="ARBA" id="ARBA00004141"/>
    </source>
</evidence>
<feature type="transmembrane region" description="Helical" evidence="8">
    <location>
        <begin position="360"/>
        <end position="380"/>
    </location>
</feature>
<dbReference type="Proteomes" id="UP000078343">
    <property type="component" value="Unassembled WGS sequence"/>
</dbReference>
<evidence type="ECO:0000256" key="8">
    <source>
        <dbReference type="SAM" id="Phobius"/>
    </source>
</evidence>
<keyword evidence="3" id="KW-0813">Transport</keyword>
<evidence type="ECO:0000256" key="7">
    <source>
        <dbReference type="SAM" id="MobiDB-lite"/>
    </source>
</evidence>
<evidence type="ECO:0000313" key="10">
    <source>
        <dbReference type="EMBL" id="OAP63939.1"/>
    </source>
</evidence>
<feature type="transmembrane region" description="Helical" evidence="8">
    <location>
        <begin position="147"/>
        <end position="167"/>
    </location>
</feature>
<feature type="transmembrane region" description="Helical" evidence="8">
    <location>
        <begin position="544"/>
        <end position="562"/>
    </location>
</feature>
<protein>
    <recommendedName>
        <fullName evidence="9">Major facilitator superfamily (MFS) profile domain-containing protein</fullName>
    </recommendedName>
</protein>
<feature type="transmembrane region" description="Helical" evidence="8">
    <location>
        <begin position="51"/>
        <end position="70"/>
    </location>
</feature>
<feature type="transmembrane region" description="Helical" evidence="8">
    <location>
        <begin position="417"/>
        <end position="439"/>
    </location>
</feature>
<evidence type="ECO:0000256" key="2">
    <source>
        <dbReference type="ARBA" id="ARBA00007520"/>
    </source>
</evidence>
<dbReference type="InterPro" id="IPR011701">
    <property type="entry name" value="MFS"/>
</dbReference>
<keyword evidence="6 8" id="KW-0472">Membrane</keyword>
<feature type="transmembrane region" description="Helical" evidence="8">
    <location>
        <begin position="211"/>
        <end position="231"/>
    </location>
</feature>
<comment type="subcellular location">
    <subcellularLocation>
        <location evidence="1">Membrane</location>
        <topology evidence="1">Multi-pass membrane protein</topology>
    </subcellularLocation>
</comment>
<gene>
    <name evidence="10" type="ORF">AYL99_03166</name>
</gene>
<dbReference type="PROSITE" id="PS50850">
    <property type="entry name" value="MFS"/>
    <property type="match status" value="1"/>
</dbReference>
<sequence>MPNAQESPSEGSSVDVDDTSSSPTPKEVEATISVGVTTTTKEPLQVRPIHGWKWILTCVAIYLTGLLYGLDTTIAADVQPNIVKSLGHVEDLTWVGAGFPLGGVAVILPLGSAFGLFEIKRLYLASIVVFEVGSAVCGAAPNIDALIVGRVIAGAGGAGMYLGVLNYIGTFTTLEERSLYNAIIGMVWGLGAILGPLVGGGFATSSATWRWAFYINLVIAGVMAPAFIFLLPTHQPAPDKKLWDKLRHMDWLGIILIASIYTTYTLALTFGGAQWAWDNYRFILTMTLCGIILVTFVVTQYFAVLTTKERRVFPGHFLRSRTLILSFVCTSTTVTCLFLGAYYIPLIFQFARDDSAIKAAVRLLPFIVLTIVCVLLNGIFMPKLGYYMPWYVASGAFCLVGASLMHTIDPDTSPARIYGYSLLLGIGTGCGMQAGYSVAATKVKPEDTPAAIGFINVAQIGTTVIALTIAGAVFQNGAFDDLKRGLAQVAASAEGGSGNSATLLYSDAEIRNAISGTQSLIFQQGDAAVRDAAVRAIIKAIDSVYIMGIAAGAVTLVSALLMRRERLIMNVVAGG</sequence>
<organism evidence="10 11">
    <name type="scientific">Fonsecaea erecta</name>
    <dbReference type="NCBI Taxonomy" id="1367422"/>
    <lineage>
        <taxon>Eukaryota</taxon>
        <taxon>Fungi</taxon>
        <taxon>Dikarya</taxon>
        <taxon>Ascomycota</taxon>
        <taxon>Pezizomycotina</taxon>
        <taxon>Eurotiomycetes</taxon>
        <taxon>Chaetothyriomycetidae</taxon>
        <taxon>Chaetothyriales</taxon>
        <taxon>Herpotrichiellaceae</taxon>
        <taxon>Fonsecaea</taxon>
    </lineage>
</organism>
<dbReference type="RefSeq" id="XP_018697306.1">
    <property type="nucleotide sequence ID" value="XM_018834682.1"/>
</dbReference>
<proteinExistence type="inferred from homology"/>
<dbReference type="Gene3D" id="1.20.1250.20">
    <property type="entry name" value="MFS general substrate transporter like domains"/>
    <property type="match status" value="2"/>
</dbReference>
<keyword evidence="5 8" id="KW-1133">Transmembrane helix</keyword>